<dbReference type="Proteomes" id="UP000694866">
    <property type="component" value="Unplaced"/>
</dbReference>
<dbReference type="RefSeq" id="XP_011307802.1">
    <property type="nucleotide sequence ID" value="XM_011309500.1"/>
</dbReference>
<keyword evidence="10" id="KW-0873">Pyrrolidone carboxylic acid</keyword>
<dbReference type="GO" id="GO:0000302">
    <property type="term" value="P:response to reactive oxygen species"/>
    <property type="evidence" value="ECO:0007669"/>
    <property type="project" value="TreeGrafter"/>
</dbReference>
<evidence type="ECO:0000256" key="6">
    <source>
        <dbReference type="ARBA" id="ARBA00022729"/>
    </source>
</evidence>
<dbReference type="AlphaFoldDB" id="A0A9R1TDU8"/>
<evidence type="ECO:0000256" key="3">
    <source>
        <dbReference type="ARBA" id="ARBA00019890"/>
    </source>
</evidence>
<dbReference type="InterPro" id="IPR022271">
    <property type="entry name" value="Lipocalin_ApoD"/>
</dbReference>
<dbReference type="GeneID" id="105269349"/>
<dbReference type="Pfam" id="PF08212">
    <property type="entry name" value="Lipocalin_2"/>
    <property type="match status" value="1"/>
</dbReference>
<keyword evidence="7" id="KW-0446">Lipid-binding</keyword>
<dbReference type="GO" id="GO:0008289">
    <property type="term" value="F:lipid binding"/>
    <property type="evidence" value="ECO:0007669"/>
    <property type="project" value="UniProtKB-KW"/>
</dbReference>
<sequence length="183" mass="20323">MLGVTLTLAGLFSVVVAQVPGFEGCPDVETISTFDVENYMGKWYEQYRYFMIIEAGGKCATANYTLNNDGTIKMVNALVNSLLGFPSQIEGSARIVDPKDPGKLAVKFPISPFESSYWILDTDYDSYAAVWSCQSLLVANTQLAWIKTREQNPSQDVIDKAMDAFKRNGLNVDHLLKTDQINC</sequence>
<comment type="subcellular location">
    <subcellularLocation>
        <location evidence="1">Secreted</location>
    </subcellularLocation>
</comment>
<name>A0A9R1TDU8_9HYME</name>
<keyword evidence="4" id="KW-0813">Transport</keyword>
<protein>
    <recommendedName>
        <fullName evidence="3">Apolipoprotein D</fullName>
    </recommendedName>
</protein>
<evidence type="ECO:0000256" key="7">
    <source>
        <dbReference type="ARBA" id="ARBA00023121"/>
    </source>
</evidence>
<accession>A0A9R1TDU8</accession>
<dbReference type="PIRSF" id="PIRSF036893">
    <property type="entry name" value="Lipocalin_ApoD"/>
    <property type="match status" value="1"/>
</dbReference>
<feature type="chain" id="PRO_5040557483" description="Apolipoprotein D" evidence="11">
    <location>
        <begin position="18"/>
        <end position="183"/>
    </location>
</feature>
<dbReference type="Gene3D" id="2.40.128.20">
    <property type="match status" value="1"/>
</dbReference>
<evidence type="ECO:0000259" key="12">
    <source>
        <dbReference type="Pfam" id="PF08212"/>
    </source>
</evidence>
<feature type="signal peptide" evidence="11">
    <location>
        <begin position="1"/>
        <end position="17"/>
    </location>
</feature>
<evidence type="ECO:0000256" key="11">
    <source>
        <dbReference type="PIRNR" id="PIRNR036893"/>
    </source>
</evidence>
<dbReference type="OrthoDB" id="565904at2759"/>
<keyword evidence="9" id="KW-0325">Glycoprotein</keyword>
<evidence type="ECO:0000256" key="1">
    <source>
        <dbReference type="ARBA" id="ARBA00004613"/>
    </source>
</evidence>
<dbReference type="PANTHER" id="PTHR10612">
    <property type="entry name" value="APOLIPOPROTEIN D"/>
    <property type="match status" value="1"/>
</dbReference>
<proteinExistence type="inferred from homology"/>
<dbReference type="GO" id="GO:0005576">
    <property type="term" value="C:extracellular region"/>
    <property type="evidence" value="ECO:0007669"/>
    <property type="project" value="UniProtKB-SubCell"/>
</dbReference>
<dbReference type="PANTHER" id="PTHR10612:SF34">
    <property type="entry name" value="APOLIPOPROTEIN D"/>
    <property type="match status" value="1"/>
</dbReference>
<dbReference type="PRINTS" id="PR01219">
    <property type="entry name" value="APOLIPOPROTD"/>
</dbReference>
<feature type="domain" description="Lipocalin/cytosolic fatty-acid binding" evidence="12">
    <location>
        <begin position="34"/>
        <end position="179"/>
    </location>
</feature>
<dbReference type="InterPro" id="IPR002969">
    <property type="entry name" value="ApolipopD"/>
</dbReference>
<organism evidence="13 14">
    <name type="scientific">Fopius arisanus</name>
    <dbReference type="NCBI Taxonomy" id="64838"/>
    <lineage>
        <taxon>Eukaryota</taxon>
        <taxon>Metazoa</taxon>
        <taxon>Ecdysozoa</taxon>
        <taxon>Arthropoda</taxon>
        <taxon>Hexapoda</taxon>
        <taxon>Insecta</taxon>
        <taxon>Pterygota</taxon>
        <taxon>Neoptera</taxon>
        <taxon>Endopterygota</taxon>
        <taxon>Hymenoptera</taxon>
        <taxon>Apocrita</taxon>
        <taxon>Ichneumonoidea</taxon>
        <taxon>Braconidae</taxon>
        <taxon>Opiinae</taxon>
        <taxon>Fopius</taxon>
    </lineage>
</organism>
<evidence type="ECO:0000256" key="9">
    <source>
        <dbReference type="ARBA" id="ARBA00023180"/>
    </source>
</evidence>
<dbReference type="InterPro" id="IPR000566">
    <property type="entry name" value="Lipocln_cytosolic_FA-bd_dom"/>
</dbReference>
<dbReference type="GO" id="GO:0006629">
    <property type="term" value="P:lipid metabolic process"/>
    <property type="evidence" value="ECO:0007669"/>
    <property type="project" value="TreeGrafter"/>
</dbReference>
<evidence type="ECO:0000256" key="8">
    <source>
        <dbReference type="ARBA" id="ARBA00023157"/>
    </source>
</evidence>
<evidence type="ECO:0000256" key="5">
    <source>
        <dbReference type="ARBA" id="ARBA00022525"/>
    </source>
</evidence>
<evidence type="ECO:0000256" key="2">
    <source>
        <dbReference type="ARBA" id="ARBA00006889"/>
    </source>
</evidence>
<dbReference type="CDD" id="cd19437">
    <property type="entry name" value="lipocalin_apoD-like"/>
    <property type="match status" value="1"/>
</dbReference>
<dbReference type="KEGG" id="fas:105269349"/>
<evidence type="ECO:0000313" key="14">
    <source>
        <dbReference type="RefSeq" id="XP_011307802.1"/>
    </source>
</evidence>
<dbReference type="GO" id="GO:0005737">
    <property type="term" value="C:cytoplasm"/>
    <property type="evidence" value="ECO:0007669"/>
    <property type="project" value="TreeGrafter"/>
</dbReference>
<dbReference type="GO" id="GO:0007420">
    <property type="term" value="P:brain development"/>
    <property type="evidence" value="ECO:0007669"/>
    <property type="project" value="InterPro"/>
</dbReference>
<keyword evidence="5" id="KW-0964">Secreted</keyword>
<evidence type="ECO:0000256" key="4">
    <source>
        <dbReference type="ARBA" id="ARBA00022448"/>
    </source>
</evidence>
<keyword evidence="6 11" id="KW-0732">Signal</keyword>
<dbReference type="GO" id="GO:0042246">
    <property type="term" value="P:tissue regeneration"/>
    <property type="evidence" value="ECO:0007669"/>
    <property type="project" value="InterPro"/>
</dbReference>
<reference evidence="14" key="1">
    <citation type="submission" date="2025-08" db="UniProtKB">
        <authorList>
            <consortium name="RefSeq"/>
        </authorList>
    </citation>
    <scope>IDENTIFICATION</scope>
    <source>
        <strain evidence="14">USDA-PBARC FA_bdor</strain>
        <tissue evidence="14">Whole organism</tissue>
    </source>
</reference>
<keyword evidence="8" id="KW-1015">Disulfide bond</keyword>
<dbReference type="SUPFAM" id="SSF50814">
    <property type="entry name" value="Lipocalins"/>
    <property type="match status" value="1"/>
</dbReference>
<dbReference type="GO" id="GO:0006869">
    <property type="term" value="P:lipid transport"/>
    <property type="evidence" value="ECO:0007669"/>
    <property type="project" value="InterPro"/>
</dbReference>
<dbReference type="InterPro" id="IPR012674">
    <property type="entry name" value="Calycin"/>
</dbReference>
<gene>
    <name evidence="14" type="primary">LOC105269349</name>
</gene>
<dbReference type="FunFam" id="2.40.128.20:FF:000003">
    <property type="entry name" value="Apolipoprotein D"/>
    <property type="match status" value="1"/>
</dbReference>
<evidence type="ECO:0000256" key="10">
    <source>
        <dbReference type="ARBA" id="ARBA00023283"/>
    </source>
</evidence>
<evidence type="ECO:0000313" key="13">
    <source>
        <dbReference type="Proteomes" id="UP000694866"/>
    </source>
</evidence>
<keyword evidence="13" id="KW-1185">Reference proteome</keyword>
<comment type="similarity">
    <text evidence="2 11">Belongs to the calycin superfamily. Lipocalin family.</text>
</comment>